<organism evidence="4 5">
    <name type="scientific">Glycomyces endophyticus</name>
    <dbReference type="NCBI Taxonomy" id="480996"/>
    <lineage>
        <taxon>Bacteria</taxon>
        <taxon>Bacillati</taxon>
        <taxon>Actinomycetota</taxon>
        <taxon>Actinomycetes</taxon>
        <taxon>Glycomycetales</taxon>
        <taxon>Glycomycetaceae</taxon>
        <taxon>Glycomyces</taxon>
    </lineage>
</organism>
<evidence type="ECO:0000256" key="2">
    <source>
        <dbReference type="RuleBase" id="RU362080"/>
    </source>
</evidence>
<name>A0ABN2GB45_9ACTN</name>
<evidence type="ECO:0000256" key="3">
    <source>
        <dbReference type="SAM" id="MobiDB-lite"/>
    </source>
</evidence>
<feature type="region of interest" description="Disordered" evidence="3">
    <location>
        <begin position="102"/>
        <end position="128"/>
    </location>
</feature>
<evidence type="ECO:0000313" key="4">
    <source>
        <dbReference type="EMBL" id="GAA1668376.1"/>
    </source>
</evidence>
<proteinExistence type="inferred from homology"/>
<dbReference type="Gene3D" id="3.40.1620.10">
    <property type="entry name" value="YefM-like domain"/>
    <property type="match status" value="1"/>
</dbReference>
<dbReference type="SUPFAM" id="SSF143120">
    <property type="entry name" value="YefM-like"/>
    <property type="match status" value="1"/>
</dbReference>
<dbReference type="InterPro" id="IPR036165">
    <property type="entry name" value="YefM-like_sf"/>
</dbReference>
<evidence type="ECO:0000313" key="5">
    <source>
        <dbReference type="Proteomes" id="UP001499851"/>
    </source>
</evidence>
<evidence type="ECO:0000256" key="1">
    <source>
        <dbReference type="ARBA" id="ARBA00009981"/>
    </source>
</evidence>
<gene>
    <name evidence="4" type="ORF">GCM10009830_12730</name>
</gene>
<accession>A0ABN2GB45</accession>
<comment type="similarity">
    <text evidence="1 2">Belongs to the phD/YefM antitoxin family.</text>
</comment>
<keyword evidence="5" id="KW-1185">Reference proteome</keyword>
<dbReference type="NCBIfam" id="TIGR01552">
    <property type="entry name" value="phd_fam"/>
    <property type="match status" value="1"/>
</dbReference>
<dbReference type="Proteomes" id="UP001499851">
    <property type="component" value="Unassembled WGS sequence"/>
</dbReference>
<feature type="compositionally biased region" description="Basic and acidic residues" evidence="3">
    <location>
        <begin position="112"/>
        <end position="128"/>
    </location>
</feature>
<dbReference type="InterPro" id="IPR006442">
    <property type="entry name" value="Antitoxin_Phd/YefM"/>
</dbReference>
<sequence length="128" mass="14416">MPLSLCPAAHGRDRAPSSVVQQPVNVLNYSQTGQTFRKSGGGTMHWQVQDAKKRFSELVRATKTEGAQFITRHGHEEAVILSVEEYRRLAGAPSFKELLREPPFVDDFPDTSDLRRELPQERDLGLDL</sequence>
<comment type="function">
    <text evidence="2">Antitoxin component of a type II toxin-antitoxin (TA) system.</text>
</comment>
<dbReference type="EMBL" id="BAAAQF010000004">
    <property type="protein sequence ID" value="GAA1668376.1"/>
    <property type="molecule type" value="Genomic_DNA"/>
</dbReference>
<dbReference type="Pfam" id="PF02604">
    <property type="entry name" value="PhdYeFM_antitox"/>
    <property type="match status" value="1"/>
</dbReference>
<reference evidence="4 5" key="1">
    <citation type="journal article" date="2019" name="Int. J. Syst. Evol. Microbiol.">
        <title>The Global Catalogue of Microorganisms (GCM) 10K type strain sequencing project: providing services to taxonomists for standard genome sequencing and annotation.</title>
        <authorList>
            <consortium name="The Broad Institute Genomics Platform"/>
            <consortium name="The Broad Institute Genome Sequencing Center for Infectious Disease"/>
            <person name="Wu L."/>
            <person name="Ma J."/>
        </authorList>
    </citation>
    <scope>NUCLEOTIDE SEQUENCE [LARGE SCALE GENOMIC DNA]</scope>
    <source>
        <strain evidence="4 5">JCM 16001</strain>
    </source>
</reference>
<protein>
    <recommendedName>
        <fullName evidence="2">Antitoxin</fullName>
    </recommendedName>
</protein>
<comment type="caution">
    <text evidence="4">The sequence shown here is derived from an EMBL/GenBank/DDBJ whole genome shotgun (WGS) entry which is preliminary data.</text>
</comment>